<reference evidence="1 2" key="1">
    <citation type="submission" date="2017-10" db="EMBL/GenBank/DDBJ databases">
        <title>Novel microbial diversity and functional potential in the marine mammal oral microbiome.</title>
        <authorList>
            <person name="Dudek N.K."/>
            <person name="Sun C.L."/>
            <person name="Burstein D."/>
            <person name="Kantor R.S."/>
            <person name="Aliaga Goltsman D.S."/>
            <person name="Bik E.M."/>
            <person name="Thomas B.C."/>
            <person name="Banfield J.F."/>
            <person name="Relman D.A."/>
        </authorList>
    </citation>
    <scope>NUCLEOTIDE SEQUENCE [LARGE SCALE GENOMIC DNA]</scope>
    <source>
        <strain evidence="1">DOLZORAL124_49_17</strain>
    </source>
</reference>
<dbReference type="AlphaFoldDB" id="A0A2G6E0I6"/>
<accession>A0A2G6E0I6</accession>
<dbReference type="EMBL" id="PDPS01000055">
    <property type="protein sequence ID" value="PID55613.1"/>
    <property type="molecule type" value="Genomic_DNA"/>
</dbReference>
<organism evidence="1 2">
    <name type="scientific">candidate division KSB3 bacterium</name>
    <dbReference type="NCBI Taxonomy" id="2044937"/>
    <lineage>
        <taxon>Bacteria</taxon>
        <taxon>candidate division KSB3</taxon>
    </lineage>
</organism>
<sequence length="61" mass="6850">MMNEDEGFSEKAAGCSHTHYCPEMDEAAFVNENVYTSCLLTASFFENSLDMVEEILYISAL</sequence>
<dbReference type="Proteomes" id="UP000229740">
    <property type="component" value="Unassembled WGS sequence"/>
</dbReference>
<evidence type="ECO:0000313" key="1">
    <source>
        <dbReference type="EMBL" id="PID55613.1"/>
    </source>
</evidence>
<evidence type="ECO:0000313" key="2">
    <source>
        <dbReference type="Proteomes" id="UP000229740"/>
    </source>
</evidence>
<gene>
    <name evidence="1" type="ORF">CSB45_15120</name>
</gene>
<proteinExistence type="predicted"/>
<protein>
    <submittedName>
        <fullName evidence="1">Uncharacterized protein</fullName>
    </submittedName>
</protein>
<name>A0A2G6E0I6_9BACT</name>
<comment type="caution">
    <text evidence="1">The sequence shown here is derived from an EMBL/GenBank/DDBJ whole genome shotgun (WGS) entry which is preliminary data.</text>
</comment>